<protein>
    <submittedName>
        <fullName evidence="1">Uncharacterized protein</fullName>
    </submittedName>
</protein>
<gene>
    <name evidence="1" type="ORF">E2C01_000394</name>
</gene>
<reference evidence="1 2" key="1">
    <citation type="submission" date="2019-05" db="EMBL/GenBank/DDBJ databases">
        <title>Another draft genome of Portunus trituberculatus and its Hox gene families provides insights of decapod evolution.</title>
        <authorList>
            <person name="Jeong J.-H."/>
            <person name="Song I."/>
            <person name="Kim S."/>
            <person name="Choi T."/>
            <person name="Kim D."/>
            <person name="Ryu S."/>
            <person name="Kim W."/>
        </authorList>
    </citation>
    <scope>NUCLEOTIDE SEQUENCE [LARGE SCALE GENOMIC DNA]</scope>
    <source>
        <tissue evidence="1">Muscle</tissue>
    </source>
</reference>
<dbReference type="EMBL" id="VSRR010000009">
    <property type="protein sequence ID" value="MPC07827.1"/>
    <property type="molecule type" value="Genomic_DNA"/>
</dbReference>
<proteinExistence type="predicted"/>
<sequence length="119" mass="12836">MSFLSYSLQKHVIWRVISGEGSGCRAGREVAVQRAAEALSFITSTKDLCLLSAVTDTSHSEANEAAPQEPEEKANLVLGLANLATVNDDDSWPDAAVAPSLSFTKGRKVDRGFRRTITQ</sequence>
<accession>A0A5B7CEJ7</accession>
<dbReference type="AlphaFoldDB" id="A0A5B7CEJ7"/>
<evidence type="ECO:0000313" key="2">
    <source>
        <dbReference type="Proteomes" id="UP000324222"/>
    </source>
</evidence>
<name>A0A5B7CEJ7_PORTR</name>
<dbReference type="Proteomes" id="UP000324222">
    <property type="component" value="Unassembled WGS sequence"/>
</dbReference>
<evidence type="ECO:0000313" key="1">
    <source>
        <dbReference type="EMBL" id="MPC07827.1"/>
    </source>
</evidence>
<organism evidence="1 2">
    <name type="scientific">Portunus trituberculatus</name>
    <name type="common">Swimming crab</name>
    <name type="synonym">Neptunus trituberculatus</name>
    <dbReference type="NCBI Taxonomy" id="210409"/>
    <lineage>
        <taxon>Eukaryota</taxon>
        <taxon>Metazoa</taxon>
        <taxon>Ecdysozoa</taxon>
        <taxon>Arthropoda</taxon>
        <taxon>Crustacea</taxon>
        <taxon>Multicrustacea</taxon>
        <taxon>Malacostraca</taxon>
        <taxon>Eumalacostraca</taxon>
        <taxon>Eucarida</taxon>
        <taxon>Decapoda</taxon>
        <taxon>Pleocyemata</taxon>
        <taxon>Brachyura</taxon>
        <taxon>Eubrachyura</taxon>
        <taxon>Portunoidea</taxon>
        <taxon>Portunidae</taxon>
        <taxon>Portuninae</taxon>
        <taxon>Portunus</taxon>
    </lineage>
</organism>
<comment type="caution">
    <text evidence="1">The sequence shown here is derived from an EMBL/GenBank/DDBJ whole genome shotgun (WGS) entry which is preliminary data.</text>
</comment>
<keyword evidence="2" id="KW-1185">Reference proteome</keyword>